<dbReference type="EMBL" id="FWDM01000013">
    <property type="protein sequence ID" value="SLM11528.1"/>
    <property type="molecule type" value="Genomic_DNA"/>
</dbReference>
<dbReference type="InterPro" id="IPR008490">
    <property type="entry name" value="Transposase_InsH_N"/>
</dbReference>
<name>A0A3P3XHQ7_9SPIR</name>
<sequence>MYRTKEKVPEFEKFDMVFGGKLNRQNRWVILANLIPWDRVEEKYAALFVSNNGRPALPVRVALGALIIKEKSKLADEELVEYIRESPYLQYFLGFEGYKDELPFDPSMMVHFRKRLSGNILKEINAMIIERQKEEAEKSHDDQEPPEGGNKGTLIVDATCAPIDIRFPHDVTLLDEARRKTEQIIDTLHEQAPTGYEKPRTYRKIARKEFLRFIRNRKPREQTIRKALKKQLQYIERNLRIINDYKGLVGLGGLSRKQYSDLVVIHELVWQQRHLYTKKSHSIEGRILSISRPHVRPIARGKARGMYKFGAKLSVSLVNGLVEVHRLSWEAYNESQDLKGQIEQYKRRYGHYPEVVCADKIYRTRENLQYCQEYGIRLSGPKLGRPFAESEKNRAILREQRRIEREDESTRIAVEGKFGEGKRRYSLDRIGTKFRKTSESAIMLVYLVMNLMVLYRKKAKAFFVSLLDGLFKIVREHLEDNTGCLLRLDTVKRGFFRNPYVQLYA</sequence>
<dbReference type="InterPro" id="IPR047710">
    <property type="entry name" value="Transpos_IS5-like"/>
</dbReference>
<dbReference type="Pfam" id="PF05598">
    <property type="entry name" value="DUF772"/>
    <property type="match status" value="1"/>
</dbReference>
<organism evidence="3">
    <name type="scientific">uncultured spirochete</name>
    <dbReference type="NCBI Taxonomy" id="156406"/>
    <lineage>
        <taxon>Bacteria</taxon>
        <taxon>Pseudomonadati</taxon>
        <taxon>Spirochaetota</taxon>
        <taxon>Spirochaetia</taxon>
        <taxon>Spirochaetales</taxon>
        <taxon>environmental samples</taxon>
    </lineage>
</organism>
<proteinExistence type="predicted"/>
<gene>
    <name evidence="3" type="ORF">SPIROBIBN47_200004</name>
</gene>
<dbReference type="PANTHER" id="PTHR33803">
    <property type="entry name" value="IS1478 TRANSPOSASE"/>
    <property type="match status" value="1"/>
</dbReference>
<accession>A0A3P3XHQ7</accession>
<dbReference type="PANTHER" id="PTHR33803:SF3">
    <property type="entry name" value="BLL1974 PROTEIN"/>
    <property type="match status" value="1"/>
</dbReference>
<dbReference type="Pfam" id="PF13586">
    <property type="entry name" value="DDE_Tnp_1_2"/>
    <property type="match status" value="1"/>
</dbReference>
<evidence type="ECO:0000313" key="3">
    <source>
        <dbReference type="EMBL" id="SLM11528.1"/>
    </source>
</evidence>
<evidence type="ECO:0000259" key="2">
    <source>
        <dbReference type="Pfam" id="PF13586"/>
    </source>
</evidence>
<protein>
    <submittedName>
        <fullName evidence="3">Transposase</fullName>
    </submittedName>
</protein>
<dbReference type="NCBIfam" id="NF033578">
    <property type="entry name" value="transpos_IS5_1"/>
    <property type="match status" value="1"/>
</dbReference>
<feature type="domain" description="Transposase DDE" evidence="2">
    <location>
        <begin position="356"/>
        <end position="451"/>
    </location>
</feature>
<evidence type="ECO:0000259" key="1">
    <source>
        <dbReference type="Pfam" id="PF05598"/>
    </source>
</evidence>
<feature type="domain" description="Transposase InsH N-terminal" evidence="1">
    <location>
        <begin position="21"/>
        <end position="115"/>
    </location>
</feature>
<dbReference type="AlphaFoldDB" id="A0A3P3XHQ7"/>
<reference evidence="3" key="1">
    <citation type="submission" date="2017-02" db="EMBL/GenBank/DDBJ databases">
        <authorList>
            <person name="Regsiter A."/>
            <person name="William W."/>
        </authorList>
    </citation>
    <scope>NUCLEOTIDE SEQUENCE</scope>
    <source>
        <strain evidence="3">Bib</strain>
    </source>
</reference>
<dbReference type="InterPro" id="IPR025668">
    <property type="entry name" value="Tnp_DDE_dom"/>
</dbReference>